<feature type="compositionally biased region" description="Polar residues" evidence="6">
    <location>
        <begin position="180"/>
        <end position="190"/>
    </location>
</feature>
<evidence type="ECO:0000256" key="8">
    <source>
        <dbReference type="SAM" id="SignalP"/>
    </source>
</evidence>
<evidence type="ECO:0000256" key="5">
    <source>
        <dbReference type="ARBA" id="ARBA00037847"/>
    </source>
</evidence>
<evidence type="ECO:0000256" key="1">
    <source>
        <dbReference type="ARBA" id="ARBA00022692"/>
    </source>
</evidence>
<accession>A0A9P6T6Z6</accession>
<dbReference type="InterPro" id="IPR018253">
    <property type="entry name" value="DnaJ_domain_CS"/>
</dbReference>
<feature type="chain" id="PRO_5040400648" description="J domain-containing protein" evidence="8">
    <location>
        <begin position="24"/>
        <end position="359"/>
    </location>
</feature>
<dbReference type="PANTHER" id="PTHR44653">
    <property type="entry name" value="DNAJ HOMOLOG SUBFAMILY C MEMBER 1"/>
    <property type="match status" value="1"/>
</dbReference>
<dbReference type="AlphaFoldDB" id="A0A9P6T6Z6"/>
<proteinExistence type="predicted"/>
<evidence type="ECO:0000256" key="6">
    <source>
        <dbReference type="SAM" id="MobiDB-lite"/>
    </source>
</evidence>
<gene>
    <name evidence="10" type="ORF">CROQUDRAFT_663731</name>
</gene>
<dbReference type="InterPro" id="IPR001623">
    <property type="entry name" value="DnaJ_domain"/>
</dbReference>
<feature type="compositionally biased region" description="Basic residues" evidence="6">
    <location>
        <begin position="350"/>
        <end position="359"/>
    </location>
</feature>
<evidence type="ECO:0000256" key="4">
    <source>
        <dbReference type="ARBA" id="ARBA00023136"/>
    </source>
</evidence>
<dbReference type="SMART" id="SM00271">
    <property type="entry name" value="DnaJ"/>
    <property type="match status" value="1"/>
</dbReference>
<evidence type="ECO:0000259" key="9">
    <source>
        <dbReference type="PROSITE" id="PS50076"/>
    </source>
</evidence>
<dbReference type="PRINTS" id="PR00625">
    <property type="entry name" value="JDOMAIN"/>
</dbReference>
<dbReference type="InterPro" id="IPR036869">
    <property type="entry name" value="J_dom_sf"/>
</dbReference>
<sequence>MKFSLLMFSFLTLLLFYAVGTYGWDADDHEIFDLVSALEASEGKGTTFYTFLNITKSATLPEINKAARKRSLELHPDKNRNVKNIEARFARLGVITAILRDQEKRERYNFFHDNGVPKWKGTGYMYSRWQPGLGFVLIFLASVITLVQYGIQHVHYRSELSRIKKFQIAAKQAAYGPKGIQSNSEKSSTTLDKKENSSKQLARKKVKISIGKSLAVGENGVAGDEPEFAGPTSRQQRRRQKQAGVNGGDIGKAGLIEMVVEGDSVWIVTEDGTELPLNNSAATIPSFKNTFIPATVLKFLTPFLPKSNPPPSIEPVSEAVVETEESQLEKRESDSGTKLSDNGTKTNVARNRKTGKSKK</sequence>
<keyword evidence="1 7" id="KW-0812">Transmembrane</keyword>
<dbReference type="OrthoDB" id="413400at2759"/>
<feature type="compositionally biased region" description="Polar residues" evidence="6">
    <location>
        <begin position="336"/>
        <end position="349"/>
    </location>
</feature>
<comment type="subcellular location">
    <subcellularLocation>
        <location evidence="5">Endomembrane system</location>
        <topology evidence="5">Single-pass membrane protein</topology>
    </subcellularLocation>
</comment>
<feature type="region of interest" description="Disordered" evidence="6">
    <location>
        <begin position="177"/>
        <end position="198"/>
    </location>
</feature>
<dbReference type="EMBL" id="MU167383">
    <property type="protein sequence ID" value="KAG0141517.1"/>
    <property type="molecule type" value="Genomic_DNA"/>
</dbReference>
<keyword evidence="4 7" id="KW-0472">Membrane</keyword>
<organism evidence="10 11">
    <name type="scientific">Cronartium quercuum f. sp. fusiforme G11</name>
    <dbReference type="NCBI Taxonomy" id="708437"/>
    <lineage>
        <taxon>Eukaryota</taxon>
        <taxon>Fungi</taxon>
        <taxon>Dikarya</taxon>
        <taxon>Basidiomycota</taxon>
        <taxon>Pucciniomycotina</taxon>
        <taxon>Pucciniomycetes</taxon>
        <taxon>Pucciniales</taxon>
        <taxon>Coleosporiaceae</taxon>
        <taxon>Cronartium</taxon>
    </lineage>
</organism>
<feature type="region of interest" description="Disordered" evidence="6">
    <location>
        <begin position="221"/>
        <end position="248"/>
    </location>
</feature>
<protein>
    <recommendedName>
        <fullName evidence="9">J domain-containing protein</fullName>
    </recommendedName>
</protein>
<dbReference type="InterPro" id="IPR052606">
    <property type="entry name" value="DnaJ_domain_protein"/>
</dbReference>
<feature type="domain" description="J" evidence="9">
    <location>
        <begin position="47"/>
        <end position="112"/>
    </location>
</feature>
<dbReference type="SUPFAM" id="SSF46565">
    <property type="entry name" value="Chaperone J-domain"/>
    <property type="match status" value="1"/>
</dbReference>
<dbReference type="PANTHER" id="PTHR44653:SF2">
    <property type="entry name" value="DNAJ HOMOLOG SUBFAMILY C MEMBER 1"/>
    <property type="match status" value="1"/>
</dbReference>
<keyword evidence="11" id="KW-1185">Reference proteome</keyword>
<dbReference type="Pfam" id="PF00226">
    <property type="entry name" value="DnaJ"/>
    <property type="match status" value="1"/>
</dbReference>
<keyword evidence="2 8" id="KW-0732">Signal</keyword>
<dbReference type="Proteomes" id="UP000886653">
    <property type="component" value="Unassembled WGS sequence"/>
</dbReference>
<feature type="signal peptide" evidence="8">
    <location>
        <begin position="1"/>
        <end position="23"/>
    </location>
</feature>
<evidence type="ECO:0000313" key="11">
    <source>
        <dbReference type="Proteomes" id="UP000886653"/>
    </source>
</evidence>
<evidence type="ECO:0000256" key="2">
    <source>
        <dbReference type="ARBA" id="ARBA00022729"/>
    </source>
</evidence>
<evidence type="ECO:0000256" key="3">
    <source>
        <dbReference type="ARBA" id="ARBA00022989"/>
    </source>
</evidence>
<dbReference type="Gene3D" id="1.10.287.110">
    <property type="entry name" value="DnaJ domain"/>
    <property type="match status" value="1"/>
</dbReference>
<dbReference type="CDD" id="cd06257">
    <property type="entry name" value="DnaJ"/>
    <property type="match status" value="1"/>
</dbReference>
<comment type="caution">
    <text evidence="10">The sequence shown here is derived from an EMBL/GenBank/DDBJ whole genome shotgun (WGS) entry which is preliminary data.</text>
</comment>
<keyword evidence="3 7" id="KW-1133">Transmembrane helix</keyword>
<evidence type="ECO:0000313" key="10">
    <source>
        <dbReference type="EMBL" id="KAG0141517.1"/>
    </source>
</evidence>
<dbReference type="PROSITE" id="PS50076">
    <property type="entry name" value="DNAJ_2"/>
    <property type="match status" value="1"/>
</dbReference>
<feature type="transmembrane region" description="Helical" evidence="7">
    <location>
        <begin position="132"/>
        <end position="151"/>
    </location>
</feature>
<name>A0A9P6T6Z6_9BASI</name>
<evidence type="ECO:0000256" key="7">
    <source>
        <dbReference type="SAM" id="Phobius"/>
    </source>
</evidence>
<reference evidence="10" key="1">
    <citation type="submission" date="2013-11" db="EMBL/GenBank/DDBJ databases">
        <title>Genome sequence of the fusiform rust pathogen reveals effectors for host alternation and coevolution with pine.</title>
        <authorList>
            <consortium name="DOE Joint Genome Institute"/>
            <person name="Smith K."/>
            <person name="Pendleton A."/>
            <person name="Kubisiak T."/>
            <person name="Anderson C."/>
            <person name="Salamov A."/>
            <person name="Aerts A."/>
            <person name="Riley R."/>
            <person name="Clum A."/>
            <person name="Lindquist E."/>
            <person name="Ence D."/>
            <person name="Campbell M."/>
            <person name="Kronenberg Z."/>
            <person name="Feau N."/>
            <person name="Dhillon B."/>
            <person name="Hamelin R."/>
            <person name="Burleigh J."/>
            <person name="Smith J."/>
            <person name="Yandell M."/>
            <person name="Nelson C."/>
            <person name="Grigoriev I."/>
            <person name="Davis J."/>
        </authorList>
    </citation>
    <scope>NUCLEOTIDE SEQUENCE</scope>
    <source>
        <strain evidence="10">G11</strain>
    </source>
</reference>
<dbReference type="GO" id="GO:0012505">
    <property type="term" value="C:endomembrane system"/>
    <property type="evidence" value="ECO:0007669"/>
    <property type="project" value="UniProtKB-SubCell"/>
</dbReference>
<feature type="region of interest" description="Disordered" evidence="6">
    <location>
        <begin position="306"/>
        <end position="359"/>
    </location>
</feature>
<dbReference type="PROSITE" id="PS00636">
    <property type="entry name" value="DNAJ_1"/>
    <property type="match status" value="1"/>
</dbReference>